<dbReference type="RefSeq" id="WP_133342266.1">
    <property type="nucleotide sequence ID" value="NZ_SMZO01000012.1"/>
</dbReference>
<dbReference type="PRINTS" id="PR00344">
    <property type="entry name" value="BCTRLSENSOR"/>
</dbReference>
<evidence type="ECO:0000256" key="8">
    <source>
        <dbReference type="ARBA" id="ARBA00022741"/>
    </source>
</evidence>
<evidence type="ECO:0000256" key="15">
    <source>
        <dbReference type="SAM" id="Coils"/>
    </source>
</evidence>
<dbReference type="Gene3D" id="3.30.565.10">
    <property type="entry name" value="Histidine kinase-like ATPase, C-terminal domain"/>
    <property type="match status" value="1"/>
</dbReference>
<keyword evidence="15" id="KW-0175">Coiled coil</keyword>
<dbReference type="InterPro" id="IPR036097">
    <property type="entry name" value="HisK_dim/P_sf"/>
</dbReference>
<dbReference type="SUPFAM" id="SSF52172">
    <property type="entry name" value="CheY-like"/>
    <property type="match status" value="2"/>
</dbReference>
<keyword evidence="5 14" id="KW-0597">Phosphoprotein</keyword>
<evidence type="ECO:0000256" key="11">
    <source>
        <dbReference type="ARBA" id="ARBA00022989"/>
    </source>
</evidence>
<dbReference type="GO" id="GO:0000155">
    <property type="term" value="F:phosphorelay sensor kinase activity"/>
    <property type="evidence" value="ECO:0007669"/>
    <property type="project" value="InterPro"/>
</dbReference>
<evidence type="ECO:0000256" key="2">
    <source>
        <dbReference type="ARBA" id="ARBA00004651"/>
    </source>
</evidence>
<dbReference type="SMART" id="SM00448">
    <property type="entry name" value="REC"/>
    <property type="match status" value="2"/>
</dbReference>
<name>A0A4R6AZH7_9RHOB</name>
<comment type="catalytic activity">
    <reaction evidence="1">
        <text>ATP + protein L-histidine = ADP + protein N-phospho-L-histidine.</text>
        <dbReference type="EC" id="2.7.13.3"/>
    </reaction>
</comment>
<accession>A0A4R6AZH7</accession>
<keyword evidence="20" id="KW-1185">Reference proteome</keyword>
<dbReference type="PANTHER" id="PTHR45339:SF5">
    <property type="entry name" value="HISTIDINE KINASE"/>
    <property type="match status" value="1"/>
</dbReference>
<dbReference type="PROSITE" id="PS50110">
    <property type="entry name" value="RESPONSE_REGULATORY"/>
    <property type="match status" value="2"/>
</dbReference>
<dbReference type="Proteomes" id="UP000294562">
    <property type="component" value="Unassembled WGS sequence"/>
</dbReference>
<evidence type="ECO:0000256" key="3">
    <source>
        <dbReference type="ARBA" id="ARBA00012438"/>
    </source>
</evidence>
<feature type="coiled-coil region" evidence="15">
    <location>
        <begin position="13"/>
        <end position="100"/>
    </location>
</feature>
<feature type="modified residue" description="4-aspartylphosphate" evidence="14">
    <location>
        <position position="522"/>
    </location>
</feature>
<keyword evidence="11" id="KW-1133">Transmembrane helix</keyword>
<dbReference type="InterPro" id="IPR036890">
    <property type="entry name" value="HATPase_C_sf"/>
</dbReference>
<dbReference type="InterPro" id="IPR003661">
    <property type="entry name" value="HisK_dim/P_dom"/>
</dbReference>
<dbReference type="GO" id="GO:0005524">
    <property type="term" value="F:ATP binding"/>
    <property type="evidence" value="ECO:0007669"/>
    <property type="project" value="UniProtKB-KW"/>
</dbReference>
<sequence length="755" mass="83415">MPNIGKPDLSEMLAQERRARLAAERLLDQKSRELHNANRKLSAHARLLSDEIIVKREEAKTFQSEAENLKGENTQVRADLQRANKQAVKAERRLWEALETIQDGFAVFNPRNQLVIANHSYMNIFDGLDSIRPGVTYPDILLLLVEEGLVDIGFEAPTTWQARMLARWKHDKIEPITLKLWDESYVKLIDRRARDGDMVSLALNITETIRYEEQLKEQRSRAEAANRAKSSFLANMSHEIRTPMNGVVGMADLLCDTDLSEEQQLYAETIRSSGETLLVIINDVLDYSKIEAQKLSLNPAPFDLERTIHEVLLLLKPSAQERGIDLLIDFDMFLPTRFVGDPGRVRQILTNLMGNAVKFTLEGHVLIRVTGFPGENGNHELRVTVEDTGIGIPAEKVDHIFGEFNQVDDERNRRFEGTGLGLSITCKLIALMGGEIWVESVEGEGSSFGFSLSLPTDEDTAVRVPSVETGLNKSALVVDDQQINRMILERQLSVMGFQVSSCRSGSEAMTTKSGSFDLIVTDYKMPDMDGLELSRRLRSRGEVAPILLLSSAPGDFGTLASDCGVNAVLQKPLLRRDLFRRVAELGIAMPEQNPAVDGQSEKSTSGGPPDKAGSGPPMTILAAEDNKTNQLVFRKMVGGLNVQVTFANNGREAVEAFQAARPDIIFMDISMPEMDGKEATRAIRAIEANSTLANVPICALTAHAMAGDDEEILASGMDHYLTKPLRKAAITAMIEQYLPGGVALHAPATTLSEEK</sequence>
<dbReference type="Pfam" id="PF00072">
    <property type="entry name" value="Response_reg"/>
    <property type="match status" value="2"/>
</dbReference>
<dbReference type="SUPFAM" id="SSF55874">
    <property type="entry name" value="ATPase domain of HSP90 chaperone/DNA topoisomerase II/histidine kinase"/>
    <property type="match status" value="1"/>
</dbReference>
<evidence type="ECO:0000256" key="5">
    <source>
        <dbReference type="ARBA" id="ARBA00022553"/>
    </source>
</evidence>
<evidence type="ECO:0000256" key="12">
    <source>
        <dbReference type="ARBA" id="ARBA00023012"/>
    </source>
</evidence>
<evidence type="ECO:0000256" key="14">
    <source>
        <dbReference type="PROSITE-ProRule" id="PRU00169"/>
    </source>
</evidence>
<evidence type="ECO:0000256" key="4">
    <source>
        <dbReference type="ARBA" id="ARBA00022475"/>
    </source>
</evidence>
<dbReference type="CDD" id="cd00156">
    <property type="entry name" value="REC"/>
    <property type="match status" value="1"/>
</dbReference>
<dbReference type="InterPro" id="IPR005467">
    <property type="entry name" value="His_kinase_dom"/>
</dbReference>
<evidence type="ECO:0000313" key="19">
    <source>
        <dbReference type="EMBL" id="TDL89245.1"/>
    </source>
</evidence>
<dbReference type="SMART" id="SM00387">
    <property type="entry name" value="HATPase_c"/>
    <property type="match status" value="1"/>
</dbReference>
<evidence type="ECO:0000313" key="20">
    <source>
        <dbReference type="Proteomes" id="UP000294562"/>
    </source>
</evidence>
<dbReference type="GO" id="GO:0005886">
    <property type="term" value="C:plasma membrane"/>
    <property type="evidence" value="ECO:0007669"/>
    <property type="project" value="UniProtKB-SubCell"/>
</dbReference>
<evidence type="ECO:0000256" key="10">
    <source>
        <dbReference type="ARBA" id="ARBA00022840"/>
    </source>
</evidence>
<dbReference type="CDD" id="cd17546">
    <property type="entry name" value="REC_hyHK_CKI1_RcsC-like"/>
    <property type="match status" value="1"/>
</dbReference>
<evidence type="ECO:0000256" key="13">
    <source>
        <dbReference type="ARBA" id="ARBA00023136"/>
    </source>
</evidence>
<dbReference type="SUPFAM" id="SSF47384">
    <property type="entry name" value="Homodimeric domain of signal transducing histidine kinase"/>
    <property type="match status" value="1"/>
</dbReference>
<proteinExistence type="predicted"/>
<dbReference type="InterPro" id="IPR001789">
    <property type="entry name" value="Sig_transdc_resp-reg_receiver"/>
</dbReference>
<evidence type="ECO:0000259" key="18">
    <source>
        <dbReference type="PROSITE" id="PS50110"/>
    </source>
</evidence>
<reference evidence="19 20" key="1">
    <citation type="submission" date="2019-03" db="EMBL/GenBank/DDBJ databases">
        <title>Rhodobacteraceae bacterium SM1902, a new member of the family Rhodobacteraceae isolated from Yantai.</title>
        <authorList>
            <person name="Sun Y."/>
        </authorList>
    </citation>
    <scope>NUCLEOTIDE SEQUENCE [LARGE SCALE GENOMIC DNA]</scope>
    <source>
        <strain evidence="19 20">SM1902</strain>
    </source>
</reference>
<evidence type="ECO:0000256" key="6">
    <source>
        <dbReference type="ARBA" id="ARBA00022679"/>
    </source>
</evidence>
<protein>
    <recommendedName>
        <fullName evidence="3">histidine kinase</fullName>
        <ecNumber evidence="3">2.7.13.3</ecNumber>
    </recommendedName>
</protein>
<dbReference type="Pfam" id="PF00512">
    <property type="entry name" value="HisKA"/>
    <property type="match status" value="1"/>
</dbReference>
<dbReference type="FunFam" id="1.10.287.130:FF:000003">
    <property type="entry name" value="Histidine kinase"/>
    <property type="match status" value="1"/>
</dbReference>
<organism evidence="19 20">
    <name type="scientific">Meridianimarinicoccus aquatilis</name>
    <dbReference type="NCBI Taxonomy" id="2552766"/>
    <lineage>
        <taxon>Bacteria</taxon>
        <taxon>Pseudomonadati</taxon>
        <taxon>Pseudomonadota</taxon>
        <taxon>Alphaproteobacteria</taxon>
        <taxon>Rhodobacterales</taxon>
        <taxon>Paracoccaceae</taxon>
        <taxon>Meridianimarinicoccus</taxon>
    </lineage>
</organism>
<keyword evidence="4" id="KW-1003">Cell membrane</keyword>
<evidence type="ECO:0000256" key="9">
    <source>
        <dbReference type="ARBA" id="ARBA00022777"/>
    </source>
</evidence>
<keyword evidence="8" id="KW-0547">Nucleotide-binding</keyword>
<feature type="modified residue" description="4-aspartylphosphate" evidence="14">
    <location>
        <position position="668"/>
    </location>
</feature>
<dbReference type="CDD" id="cd00082">
    <property type="entry name" value="HisKA"/>
    <property type="match status" value="1"/>
</dbReference>
<comment type="caution">
    <text evidence="19">The sequence shown here is derived from an EMBL/GenBank/DDBJ whole genome shotgun (WGS) entry which is preliminary data.</text>
</comment>
<keyword evidence="13" id="KW-0472">Membrane</keyword>
<dbReference type="PROSITE" id="PS50109">
    <property type="entry name" value="HIS_KIN"/>
    <property type="match status" value="1"/>
</dbReference>
<dbReference type="Gene3D" id="1.10.287.130">
    <property type="match status" value="1"/>
</dbReference>
<dbReference type="EC" id="2.7.13.3" evidence="3"/>
<dbReference type="InterPro" id="IPR004358">
    <property type="entry name" value="Sig_transdc_His_kin-like_C"/>
</dbReference>
<gene>
    <name evidence="19" type="ORF">E2L05_07280</name>
</gene>
<evidence type="ECO:0000256" key="7">
    <source>
        <dbReference type="ARBA" id="ARBA00022692"/>
    </source>
</evidence>
<dbReference type="CDD" id="cd16922">
    <property type="entry name" value="HATPase_EvgS-ArcB-TorS-like"/>
    <property type="match status" value="1"/>
</dbReference>
<keyword evidence="6" id="KW-0808">Transferase</keyword>
<feature type="region of interest" description="Disordered" evidence="16">
    <location>
        <begin position="590"/>
        <end position="620"/>
    </location>
</feature>
<dbReference type="OrthoDB" id="9801651at2"/>
<comment type="subcellular location">
    <subcellularLocation>
        <location evidence="2">Cell membrane</location>
        <topology evidence="2">Multi-pass membrane protein</topology>
    </subcellularLocation>
</comment>
<keyword evidence="12" id="KW-0902">Two-component regulatory system</keyword>
<keyword evidence="9" id="KW-0418">Kinase</keyword>
<keyword evidence="10" id="KW-0067">ATP-binding</keyword>
<dbReference type="Pfam" id="PF12860">
    <property type="entry name" value="PAS_7"/>
    <property type="match status" value="1"/>
</dbReference>
<dbReference type="InterPro" id="IPR011006">
    <property type="entry name" value="CheY-like_superfamily"/>
</dbReference>
<feature type="domain" description="Response regulatory" evidence="18">
    <location>
        <begin position="619"/>
        <end position="738"/>
    </location>
</feature>
<feature type="domain" description="Response regulatory" evidence="18">
    <location>
        <begin position="474"/>
        <end position="586"/>
    </location>
</feature>
<dbReference type="FunFam" id="3.30.565.10:FF:000010">
    <property type="entry name" value="Sensor histidine kinase RcsC"/>
    <property type="match status" value="1"/>
</dbReference>
<evidence type="ECO:0000256" key="16">
    <source>
        <dbReference type="SAM" id="MobiDB-lite"/>
    </source>
</evidence>
<dbReference type="InterPro" id="IPR003594">
    <property type="entry name" value="HATPase_dom"/>
</dbReference>
<dbReference type="SMART" id="SM00388">
    <property type="entry name" value="HisKA"/>
    <property type="match status" value="1"/>
</dbReference>
<dbReference type="AlphaFoldDB" id="A0A4R6AZH7"/>
<feature type="domain" description="Histidine kinase" evidence="17">
    <location>
        <begin position="235"/>
        <end position="456"/>
    </location>
</feature>
<dbReference type="PANTHER" id="PTHR45339">
    <property type="entry name" value="HYBRID SIGNAL TRANSDUCTION HISTIDINE KINASE J"/>
    <property type="match status" value="1"/>
</dbReference>
<dbReference type="Pfam" id="PF02518">
    <property type="entry name" value="HATPase_c"/>
    <property type="match status" value="1"/>
</dbReference>
<dbReference type="EMBL" id="SMZO01000012">
    <property type="protein sequence ID" value="TDL89245.1"/>
    <property type="molecule type" value="Genomic_DNA"/>
</dbReference>
<keyword evidence="7" id="KW-0812">Transmembrane</keyword>
<evidence type="ECO:0000256" key="1">
    <source>
        <dbReference type="ARBA" id="ARBA00000085"/>
    </source>
</evidence>
<evidence type="ECO:0000259" key="17">
    <source>
        <dbReference type="PROSITE" id="PS50109"/>
    </source>
</evidence>
<dbReference type="Gene3D" id="3.40.50.2300">
    <property type="match status" value="2"/>
</dbReference>